<dbReference type="Gene3D" id="3.40.50.10810">
    <property type="entry name" value="Tandem AAA-ATPase domain"/>
    <property type="match status" value="1"/>
</dbReference>
<evidence type="ECO:0000313" key="5">
    <source>
        <dbReference type="EMBL" id="RDK43193.1"/>
    </source>
</evidence>
<feature type="domain" description="SNF2 N-terminal" evidence="4">
    <location>
        <begin position="724"/>
        <end position="845"/>
    </location>
</feature>
<accession>A0A370PLW5</accession>
<dbReference type="PANTHER" id="PTHR34414">
    <property type="entry name" value="HET DOMAIN-CONTAINING PROTEIN-RELATED"/>
    <property type="match status" value="1"/>
</dbReference>
<evidence type="ECO:0000313" key="6">
    <source>
        <dbReference type="Proteomes" id="UP000254937"/>
    </source>
</evidence>
<gene>
    <name evidence="5" type="ORF">M752DRAFT_314311</name>
</gene>
<keyword evidence="1" id="KW-0547">Nucleotide-binding</keyword>
<feature type="region of interest" description="Disordered" evidence="3">
    <location>
        <begin position="383"/>
        <end position="415"/>
    </location>
</feature>
<feature type="compositionally biased region" description="Basic and acidic residues" evidence="3">
    <location>
        <begin position="329"/>
        <end position="347"/>
    </location>
</feature>
<dbReference type="InterPro" id="IPR027417">
    <property type="entry name" value="P-loop_NTPase"/>
</dbReference>
<dbReference type="EMBL" id="KZ851851">
    <property type="protein sequence ID" value="RDK43193.1"/>
    <property type="molecule type" value="Genomic_DNA"/>
</dbReference>
<dbReference type="Pfam" id="PF00176">
    <property type="entry name" value="SNF2-rel_dom"/>
    <property type="match status" value="1"/>
</dbReference>
<dbReference type="Proteomes" id="UP000254937">
    <property type="component" value="Unassembled WGS sequence"/>
</dbReference>
<keyword evidence="6" id="KW-1185">Reference proteome</keyword>
<feature type="region of interest" description="Disordered" evidence="3">
    <location>
        <begin position="1"/>
        <end position="34"/>
    </location>
</feature>
<feature type="region of interest" description="Disordered" evidence="3">
    <location>
        <begin position="841"/>
        <end position="873"/>
    </location>
</feature>
<feature type="compositionally biased region" description="Acidic residues" evidence="3">
    <location>
        <begin position="633"/>
        <end position="651"/>
    </location>
</feature>
<protein>
    <recommendedName>
        <fullName evidence="4">SNF2 N-terminal domain-containing protein</fullName>
    </recommendedName>
</protein>
<dbReference type="Pfam" id="PF20246">
    <property type="entry name" value="DUF6601"/>
    <property type="match status" value="1"/>
</dbReference>
<evidence type="ECO:0000259" key="4">
    <source>
        <dbReference type="Pfam" id="PF00176"/>
    </source>
</evidence>
<dbReference type="AlphaFoldDB" id="A0A370PLW5"/>
<organism evidence="5 6">
    <name type="scientific">Aspergillus phoenicis ATCC 13157</name>
    <dbReference type="NCBI Taxonomy" id="1353007"/>
    <lineage>
        <taxon>Eukaryota</taxon>
        <taxon>Fungi</taxon>
        <taxon>Dikarya</taxon>
        <taxon>Ascomycota</taxon>
        <taxon>Pezizomycotina</taxon>
        <taxon>Eurotiomycetes</taxon>
        <taxon>Eurotiomycetidae</taxon>
        <taxon>Eurotiales</taxon>
        <taxon>Aspergillaceae</taxon>
        <taxon>Aspergillus</taxon>
    </lineage>
</organism>
<proteinExistence type="predicted"/>
<dbReference type="GO" id="GO:0005524">
    <property type="term" value="F:ATP binding"/>
    <property type="evidence" value="ECO:0007669"/>
    <property type="project" value="InterPro"/>
</dbReference>
<dbReference type="InterPro" id="IPR038718">
    <property type="entry name" value="SNF2-like_sf"/>
</dbReference>
<evidence type="ECO:0000256" key="1">
    <source>
        <dbReference type="ARBA" id="ARBA00022741"/>
    </source>
</evidence>
<name>A0A370PLW5_ASPPH</name>
<reference evidence="5 6" key="1">
    <citation type="submission" date="2018-07" db="EMBL/GenBank/DDBJ databases">
        <title>Section-level genome sequencing of Aspergillus section Nigri to investigate inter- and intra-species variation.</title>
        <authorList>
            <consortium name="DOE Joint Genome Institute"/>
            <person name="Vesth T.C."/>
            <person name="Nybo J.L."/>
            <person name="Theobald S."/>
            <person name="Frisvad J.C."/>
            <person name="Larsen T.O."/>
            <person name="Nielsen K.F."/>
            <person name="Hoof J.B."/>
            <person name="Brandl J."/>
            <person name="Salamov A."/>
            <person name="Riley R."/>
            <person name="Gladden J.M."/>
            <person name="Phatale P."/>
            <person name="Nielsen M.T."/>
            <person name="Lyhne E.K."/>
            <person name="Kogle M.E."/>
            <person name="Strasser K."/>
            <person name="McDonnell E."/>
            <person name="Barry K."/>
            <person name="Clum A."/>
            <person name="Chen C."/>
            <person name="Nolan M."/>
            <person name="Sandor L."/>
            <person name="Kuo A."/>
            <person name="Lipzen A."/>
            <person name="Hainaut M."/>
            <person name="Drula E."/>
            <person name="Tsang A."/>
            <person name="Magnuson J.K."/>
            <person name="Henrissat B."/>
            <person name="Wiebenga A."/>
            <person name="Simmons B.A."/>
            <person name="Makela M.R."/>
            <person name="De vries R.P."/>
            <person name="Grigoriev I.V."/>
            <person name="Mortensen U.H."/>
            <person name="Baker S.E."/>
            <person name="Andersen M.R."/>
        </authorList>
    </citation>
    <scope>NUCLEOTIDE SEQUENCE [LARGE SCALE GENOMIC DNA]</scope>
    <source>
        <strain evidence="5 6">ATCC 13157</strain>
    </source>
</reference>
<feature type="region of interest" description="Disordered" evidence="3">
    <location>
        <begin position="329"/>
        <end position="368"/>
    </location>
</feature>
<dbReference type="PANTHER" id="PTHR34414:SF1">
    <property type="entry name" value="SUBTILISIN-LIKE SERINE PROTEASE"/>
    <property type="match status" value="1"/>
</dbReference>
<dbReference type="InterPro" id="IPR046536">
    <property type="entry name" value="DUF6601"/>
</dbReference>
<feature type="region of interest" description="Disordered" evidence="3">
    <location>
        <begin position="615"/>
        <end position="668"/>
    </location>
</feature>
<evidence type="ECO:0000256" key="2">
    <source>
        <dbReference type="ARBA" id="ARBA00022840"/>
    </source>
</evidence>
<feature type="compositionally biased region" description="Polar residues" evidence="3">
    <location>
        <begin position="351"/>
        <end position="366"/>
    </location>
</feature>
<feature type="compositionally biased region" description="Polar residues" evidence="3">
    <location>
        <begin position="1"/>
        <end position="20"/>
    </location>
</feature>
<evidence type="ECO:0000256" key="3">
    <source>
        <dbReference type="SAM" id="MobiDB-lite"/>
    </source>
</evidence>
<dbReference type="SUPFAM" id="SSF52540">
    <property type="entry name" value="P-loop containing nucleoside triphosphate hydrolases"/>
    <property type="match status" value="1"/>
</dbReference>
<keyword evidence="2" id="KW-0067">ATP-binding</keyword>
<sequence length="873" mass="98142">MDSAMISTTPESNQSTTPESHTNDLMPPFHSTKNICSPRKHPAGVNFQHQLIKPNEDLQRYLNFQLMTPKLNRIHHLLWLAGLPRAARPLHRQKLMKRTVILTESPDEHLVWSPGQILIKPVPEYLLDHKFWVRNICPNRELYAAACGLLLSYAWLVAGLIDFQIAKDEHILPSDVKWKAWTKLLQEVLEWKDKNYDNDNSRSSSLPAQNDPSLQPQPAIINKRYEFGELRLSRLNSLYRLTPSIFSIRNLVLGFMPGSAWRLQKERRVYRKSYSVAKQTQVNHKVKGRTKDLGQSQAASELSYLVLNFPNEMSLDSPLKRVVQSVTDNIHDKDSDGHPGKRPKFDKPLCTSGSSSVPDTDTSPGSLVSDHHVQDALQLEDDQLCGESSPPPYSEVISPQALSPEHLPPDPVQDSLQQCHNNLVQDLQGTQGENADHVCFGMLRDIYVQIKPAQDLHSLSGDQSFGIPNTFATLALSIQWNRGDFLSKTGTPIATLNCETHRQLSSIRVDEDPNWLGVMPMDELQQRIRVVKKRSSLSSSLSPFSTSSSADFSSSMETCKMNIFVFGPLVIEDVLARELGWHRLYLDHPDPMPDQVKYYNPQWFYTEGTPFYERLVSPPIPGTADQHQHDMDNSDEPGADKSEDDEDDDADAQAVPDGSSNVHNEAYIDSRIRTELKRDRRVNSVAATSEKRSASFSLEKRSIRIVVRRRHFGISRIGVRVSACMISSHPEDIRGGILADDMGLGKTLSMIASIVTGLSCVETTLETPADTIPFPVKSTLVVVPTERTLQCYKYHGPKRQFSLASPPLMVLATYDTVAAEFSKSEGEGVFNQVHWHRLILDEGTTNEPSRRPLPGRYEPLETNGMGPLFEGQS</sequence>
<dbReference type="InterPro" id="IPR000330">
    <property type="entry name" value="SNF2_N"/>
</dbReference>